<evidence type="ECO:0000313" key="3">
    <source>
        <dbReference type="Proteomes" id="UP000325902"/>
    </source>
</evidence>
<dbReference type="EMBL" id="VCHE01000281">
    <property type="protein sequence ID" value="KAB2568761.1"/>
    <property type="molecule type" value="Genomic_DNA"/>
</dbReference>
<accession>A0A5N5CTW2</accession>
<keyword evidence="1" id="KW-1133">Transmembrane helix</keyword>
<keyword evidence="1" id="KW-0812">Transmembrane</keyword>
<dbReference type="AlphaFoldDB" id="A0A5N5CTW2"/>
<organism evidence="2 3">
    <name type="scientific">Lasiodiplodia theobromae</name>
    <dbReference type="NCBI Taxonomy" id="45133"/>
    <lineage>
        <taxon>Eukaryota</taxon>
        <taxon>Fungi</taxon>
        <taxon>Dikarya</taxon>
        <taxon>Ascomycota</taxon>
        <taxon>Pezizomycotina</taxon>
        <taxon>Dothideomycetes</taxon>
        <taxon>Dothideomycetes incertae sedis</taxon>
        <taxon>Botryosphaeriales</taxon>
        <taxon>Botryosphaeriaceae</taxon>
        <taxon>Lasiodiplodia</taxon>
    </lineage>
</organism>
<dbReference type="Proteomes" id="UP000325902">
    <property type="component" value="Unassembled WGS sequence"/>
</dbReference>
<evidence type="ECO:0000256" key="1">
    <source>
        <dbReference type="SAM" id="Phobius"/>
    </source>
</evidence>
<reference evidence="2 3" key="1">
    <citation type="journal article" date="2019" name="Sci. Rep.">
        <title>A multi-omics analysis of the grapevine pathogen Lasiodiplodia theobromae reveals that temperature affects the expression of virulence- and pathogenicity-related genes.</title>
        <authorList>
            <person name="Felix C."/>
            <person name="Meneses R."/>
            <person name="Goncalves M.F.M."/>
            <person name="Tilleman L."/>
            <person name="Duarte A.S."/>
            <person name="Jorrin-Novo J.V."/>
            <person name="Van de Peer Y."/>
            <person name="Deforce D."/>
            <person name="Van Nieuwerburgh F."/>
            <person name="Esteves A.C."/>
            <person name="Alves A."/>
        </authorList>
    </citation>
    <scope>NUCLEOTIDE SEQUENCE [LARGE SCALE GENOMIC DNA]</scope>
    <source>
        <strain evidence="2 3">LA-SOL3</strain>
    </source>
</reference>
<sequence>MVSLFTLGVSFCVAHHLFYGYLDGTAVGSSESQQWAIRAGMALALLAKAFLAASVGVALTQRLWMTLRAKPFSIQGLDNAFSLPADPTSLFSGEVMGHAKLLWLMAAAMWCIPIIATVTPATLTVNLGLSINITSARVPSLSYENGASWGQYDDEQRLIGAAIPLHRILAATATNGDVVRMSAPFPNSSYTTSFFGPSLQCYNLSAVYVDPSDVAVVAQHKEAFESVIEANMQRSNAAWDAHHIYLGATSNASNLSSTIFINVQGAQEHNITCNLWQTAYTVKHSFPANGAHTATIMGLNRTSAVQIAGGNNASAYTPEQTAFYSWTTALTSLLATRIGNPSSNSSASNNPLTAPLLNTNLASCPELLPSLNQTSSSPSAADTTASASTRPCRAGTLLHALEDLSYNYTLSLLSSGPTTSGSTTAELTTRTPINIYHYSPLPLLAAYGTAAAVALLCLLAGARAYVANGFSGSRSFSAILLTTRNTDLDRLVEGHCLPARPVEKGLRATKLRYGTLAAKEKSVAGQEHAGFGFVGTVRTVRRGDVCA</sequence>
<gene>
    <name evidence="2" type="ORF">DBV05_g12561</name>
</gene>
<dbReference type="PANTHER" id="PTHR35041">
    <property type="entry name" value="MEDIATOR OF RNA POLYMERASE II TRANSCRIPTION SUBUNIT 1"/>
    <property type="match status" value="1"/>
</dbReference>
<dbReference type="OrthoDB" id="5322539at2759"/>
<keyword evidence="1" id="KW-0472">Membrane</keyword>
<keyword evidence="3" id="KW-1185">Reference proteome</keyword>
<evidence type="ECO:0000313" key="2">
    <source>
        <dbReference type="EMBL" id="KAB2568761.1"/>
    </source>
</evidence>
<feature type="transmembrane region" description="Helical" evidence="1">
    <location>
        <begin position="101"/>
        <end position="123"/>
    </location>
</feature>
<comment type="caution">
    <text evidence="2">The sequence shown here is derived from an EMBL/GenBank/DDBJ whole genome shotgun (WGS) entry which is preliminary data.</text>
</comment>
<dbReference type="PANTHER" id="PTHR35041:SF6">
    <property type="entry name" value="FORMYLMETHIONINE DEFORMYLASE-LIKE PROTEIN-RELATED"/>
    <property type="match status" value="1"/>
</dbReference>
<feature type="transmembrane region" description="Helical" evidence="1">
    <location>
        <begin position="444"/>
        <end position="466"/>
    </location>
</feature>
<name>A0A5N5CTW2_9PEZI</name>
<feature type="transmembrane region" description="Helical" evidence="1">
    <location>
        <begin position="36"/>
        <end position="60"/>
    </location>
</feature>
<proteinExistence type="predicted"/>
<protein>
    <submittedName>
        <fullName evidence="2">Uncharacterized protein</fullName>
    </submittedName>
</protein>